<accession>A0A8J3V3Y7</accession>
<evidence type="ECO:0000313" key="2">
    <source>
        <dbReference type="EMBL" id="GII56968.1"/>
    </source>
</evidence>
<sequence length="134" mass="14096">MLVVLVIAGVAVIACTAMVSLGYGGEMAEFSADVPPTEMPAAGHLTATDIMTLRLPLSLVGYHTDVVDQALHRMSVALGERDTRIAVLEQRVAELMAGRLQARQETHTAPAEIPSASAAAGDRAGDRADAEETW</sequence>
<dbReference type="AlphaFoldDB" id="A0A8J3V3Y7"/>
<feature type="region of interest" description="Disordered" evidence="1">
    <location>
        <begin position="103"/>
        <end position="134"/>
    </location>
</feature>
<evidence type="ECO:0008006" key="4">
    <source>
        <dbReference type="Google" id="ProtNLM"/>
    </source>
</evidence>
<comment type="caution">
    <text evidence="2">The sequence shown here is derived from an EMBL/GenBank/DDBJ whole genome shotgun (WGS) entry which is preliminary data.</text>
</comment>
<dbReference type="EMBL" id="BOOR01000043">
    <property type="protein sequence ID" value="GII56968.1"/>
    <property type="molecule type" value="Genomic_DNA"/>
</dbReference>
<proteinExistence type="predicted"/>
<reference evidence="2" key="1">
    <citation type="submission" date="2021-01" db="EMBL/GenBank/DDBJ databases">
        <title>Whole genome shotgun sequence of Planotetraspora thailandica NBRC 104271.</title>
        <authorList>
            <person name="Komaki H."/>
            <person name="Tamura T."/>
        </authorList>
    </citation>
    <scope>NUCLEOTIDE SEQUENCE</scope>
    <source>
        <strain evidence="2">NBRC 104271</strain>
    </source>
</reference>
<organism evidence="2 3">
    <name type="scientific">Planotetraspora thailandica</name>
    <dbReference type="NCBI Taxonomy" id="487172"/>
    <lineage>
        <taxon>Bacteria</taxon>
        <taxon>Bacillati</taxon>
        <taxon>Actinomycetota</taxon>
        <taxon>Actinomycetes</taxon>
        <taxon>Streptosporangiales</taxon>
        <taxon>Streptosporangiaceae</taxon>
        <taxon>Planotetraspora</taxon>
    </lineage>
</organism>
<feature type="compositionally biased region" description="Basic and acidic residues" evidence="1">
    <location>
        <begin position="123"/>
        <end position="134"/>
    </location>
</feature>
<protein>
    <recommendedName>
        <fullName evidence="4">Cell division protein DivIVA</fullName>
    </recommendedName>
</protein>
<feature type="compositionally biased region" description="Low complexity" evidence="1">
    <location>
        <begin position="109"/>
        <end position="122"/>
    </location>
</feature>
<gene>
    <name evidence="2" type="ORF">Pth03_53570</name>
</gene>
<keyword evidence="3" id="KW-1185">Reference proteome</keyword>
<name>A0A8J3V3Y7_9ACTN</name>
<evidence type="ECO:0000256" key="1">
    <source>
        <dbReference type="SAM" id="MobiDB-lite"/>
    </source>
</evidence>
<evidence type="ECO:0000313" key="3">
    <source>
        <dbReference type="Proteomes" id="UP000605992"/>
    </source>
</evidence>
<dbReference type="Proteomes" id="UP000605992">
    <property type="component" value="Unassembled WGS sequence"/>
</dbReference>